<dbReference type="HOGENOM" id="CLU_000631_7_2_6"/>
<dbReference type="Pfam" id="PF13802">
    <property type="entry name" value="Gal_mutarotas_2"/>
    <property type="match status" value="1"/>
</dbReference>
<dbReference type="Gene3D" id="2.60.40.1760">
    <property type="entry name" value="glycosyl hydrolase (family 31)"/>
    <property type="match status" value="1"/>
</dbReference>
<dbReference type="eggNOG" id="COG1501">
    <property type="taxonomic scope" value="Bacteria"/>
</dbReference>
<dbReference type="STRING" id="498211.CJA_2872"/>
<dbReference type="KEGG" id="cja:CJA_2872"/>
<dbReference type="GO" id="GO:0005975">
    <property type="term" value="P:carbohydrate metabolic process"/>
    <property type="evidence" value="ECO:0007669"/>
    <property type="project" value="InterPro"/>
</dbReference>
<dbReference type="Pfam" id="PF17137">
    <property type="entry name" value="DUF5110"/>
    <property type="match status" value="1"/>
</dbReference>
<dbReference type="EC" id="3.2.1.20" evidence="7"/>
<dbReference type="Pfam" id="PF01055">
    <property type="entry name" value="Glyco_hydro_31_2nd"/>
    <property type="match status" value="1"/>
</dbReference>
<protein>
    <submittedName>
        <fullName evidence="7">Alpha-glucosidase, putative, adg31A</fullName>
        <ecNumber evidence="7">3.2.1.20</ecNumber>
    </submittedName>
</protein>
<evidence type="ECO:0000256" key="2">
    <source>
        <dbReference type="RuleBase" id="RU361185"/>
    </source>
</evidence>
<dbReference type="SUPFAM" id="SSF74650">
    <property type="entry name" value="Galactose mutarotase-like"/>
    <property type="match status" value="1"/>
</dbReference>
<dbReference type="InterPro" id="IPR013780">
    <property type="entry name" value="Glyco_hydro_b"/>
</dbReference>
<sequence>MRLMIYGLFFCLLGCQPAGPGAPVLENGSWLVQSADGASLRVTPYGERIVRVQRVRANEHFLPDNQYEMVESHAWPREFILQDSKAFWVLQHPDNPEFQVRIDKQTLVVSFVQQGHPVLQELSTQWDTQQIRLHFLLDSKEHFSGLGHGFYGRDSSLDLRGKRIKRNYGREPIQQAPLIVPFYLSSKGYGVFLNSTFDNEFSFGDGNEYSLGLANPGERARLDYFFIAGPELRQVLDSYTQLTGRPRLPARAVFGLQLSDKGHDHTTATPSDENWWREKIRQHRAAGFPLDHVINDNRWRAGGGKRCESRMAWDRERYPDPRAYADWLVSEGLIMTLDINRCIAQYSEGWQAGFNVPPIGNIEFNTSAPDLTNPEFRHWFWQIFYQQSLDPALGFPGDALWIDEFDEMGAADGATRLANGSTWAEMRNYWFFLIAKALVQEGWDQSALKEKRPFVWVRGMTAGAQRYATLWTGDIYPNYGDMQDQVRAMQLAGLSGFPFWGHDAGGFYDWNAAHGPDEDLYQQWAMAFGSFSPIWKPHGMGQSRWPLDRSAGAQATAHYFAQLRYELMPYLYTAAHQAAATGLPIARPLLLDYPQHEKAWQFDLQYLWGDSLLVAPVVDNTGTKNLWLPPGNWYAWQSDQAIVGEAELELGVTPGKLPLYVKQGAIIPRYQRALSTAFQDKTVLLLDVYVGANANARIIEDDDTSMAYLRGEQQVTSFAFNHAARELRIYESLGDYKGAIKKRNYRIRFYGENTRCWLVNNQQLSLADGHSVLELTNIPATTMVVIKPCSLP</sequence>
<keyword evidence="2 7" id="KW-0326">Glycosidase</keyword>
<evidence type="ECO:0000259" key="6">
    <source>
        <dbReference type="Pfam" id="PF21365"/>
    </source>
</evidence>
<dbReference type="CDD" id="cd14752">
    <property type="entry name" value="GH31_N"/>
    <property type="match status" value="1"/>
</dbReference>
<feature type="domain" description="Glycosyl hydrolase family 31 C-terminal" evidence="6">
    <location>
        <begin position="582"/>
        <end position="667"/>
    </location>
</feature>
<organism evidence="7 8">
    <name type="scientific">Cellvibrio japonicus (strain Ueda107)</name>
    <name type="common">Pseudomonas fluorescens subsp. cellulosa</name>
    <dbReference type="NCBI Taxonomy" id="498211"/>
    <lineage>
        <taxon>Bacteria</taxon>
        <taxon>Pseudomonadati</taxon>
        <taxon>Pseudomonadota</taxon>
        <taxon>Gammaproteobacteria</taxon>
        <taxon>Cellvibrionales</taxon>
        <taxon>Cellvibrionaceae</taxon>
        <taxon>Cellvibrio</taxon>
    </lineage>
</organism>
<evidence type="ECO:0000259" key="3">
    <source>
        <dbReference type="Pfam" id="PF01055"/>
    </source>
</evidence>
<evidence type="ECO:0000313" key="8">
    <source>
        <dbReference type="Proteomes" id="UP000001036"/>
    </source>
</evidence>
<dbReference type="Pfam" id="PF21365">
    <property type="entry name" value="Glyco_hydro_31_3rd"/>
    <property type="match status" value="1"/>
</dbReference>
<evidence type="ECO:0000259" key="5">
    <source>
        <dbReference type="Pfam" id="PF17137"/>
    </source>
</evidence>
<dbReference type="InterPro" id="IPR033403">
    <property type="entry name" value="DUF5110"/>
</dbReference>
<gene>
    <name evidence="7" type="primary">agd31A</name>
    <name evidence="7" type="ordered locus">CJA_2872</name>
</gene>
<feature type="domain" description="DUF5110" evidence="5">
    <location>
        <begin position="684"/>
        <end position="751"/>
    </location>
</feature>
<dbReference type="PANTHER" id="PTHR43863:SF2">
    <property type="entry name" value="MALTASE-GLUCOAMYLASE"/>
    <property type="match status" value="1"/>
</dbReference>
<proteinExistence type="inferred from homology"/>
<feature type="domain" description="Glycoside hydrolase family 31 N-terminal" evidence="4">
    <location>
        <begin position="40"/>
        <end position="201"/>
    </location>
</feature>
<dbReference type="AlphaFoldDB" id="B3PC58"/>
<dbReference type="CAZy" id="GH31">
    <property type="family name" value="Glycoside Hydrolase Family 31"/>
</dbReference>
<evidence type="ECO:0000256" key="1">
    <source>
        <dbReference type="ARBA" id="ARBA00007806"/>
    </source>
</evidence>
<dbReference type="InterPro" id="IPR017853">
    <property type="entry name" value="GH"/>
</dbReference>
<name>B3PC58_CELJU</name>
<dbReference type="GO" id="GO:0004558">
    <property type="term" value="F:alpha-1,4-glucosidase activity"/>
    <property type="evidence" value="ECO:0007669"/>
    <property type="project" value="UniProtKB-EC"/>
</dbReference>
<dbReference type="EMBL" id="CP000934">
    <property type="protein sequence ID" value="ACE85531.1"/>
    <property type="molecule type" value="Genomic_DNA"/>
</dbReference>
<dbReference type="InterPro" id="IPR025887">
    <property type="entry name" value="Glyco_hydro_31_N_dom"/>
</dbReference>
<reference evidence="7 8" key="1">
    <citation type="journal article" date="2008" name="J. Bacteriol.">
        <title>Insights into plant cell wall degradation from the genome sequence of the soil bacterium Cellvibrio japonicus.</title>
        <authorList>
            <person name="Deboy R.T."/>
            <person name="Mongodin E.F."/>
            <person name="Fouts D.E."/>
            <person name="Tailford L.E."/>
            <person name="Khouri H."/>
            <person name="Emerson J.B."/>
            <person name="Mohamoud Y."/>
            <person name="Watkins K."/>
            <person name="Henrissat B."/>
            <person name="Gilbert H.J."/>
            <person name="Nelson K.E."/>
        </authorList>
    </citation>
    <scope>NUCLEOTIDE SEQUENCE [LARGE SCALE GENOMIC DNA]</scope>
    <source>
        <strain evidence="7 8">Ueda107</strain>
    </source>
</reference>
<dbReference type="InterPro" id="IPR048395">
    <property type="entry name" value="Glyco_hydro_31_C"/>
</dbReference>
<dbReference type="SUPFAM" id="SSF51445">
    <property type="entry name" value="(Trans)glycosidases"/>
    <property type="match status" value="1"/>
</dbReference>
<dbReference type="InterPro" id="IPR011013">
    <property type="entry name" value="Gal_mutarotase_sf_dom"/>
</dbReference>
<keyword evidence="8" id="KW-1185">Reference proteome</keyword>
<dbReference type="SUPFAM" id="SSF51011">
    <property type="entry name" value="Glycosyl hydrolase domain"/>
    <property type="match status" value="1"/>
</dbReference>
<dbReference type="InterPro" id="IPR000322">
    <property type="entry name" value="Glyco_hydro_31_TIM"/>
</dbReference>
<dbReference type="Gene3D" id="2.60.40.1180">
    <property type="entry name" value="Golgi alpha-mannosidase II"/>
    <property type="match status" value="2"/>
</dbReference>
<evidence type="ECO:0000313" key="7">
    <source>
        <dbReference type="EMBL" id="ACE85531.1"/>
    </source>
</evidence>
<accession>B3PC58</accession>
<dbReference type="Gene3D" id="3.20.20.80">
    <property type="entry name" value="Glycosidases"/>
    <property type="match status" value="1"/>
</dbReference>
<dbReference type="GO" id="GO:0030246">
    <property type="term" value="F:carbohydrate binding"/>
    <property type="evidence" value="ECO:0007669"/>
    <property type="project" value="InterPro"/>
</dbReference>
<evidence type="ECO:0000259" key="4">
    <source>
        <dbReference type="Pfam" id="PF13802"/>
    </source>
</evidence>
<dbReference type="Proteomes" id="UP000001036">
    <property type="component" value="Chromosome"/>
</dbReference>
<keyword evidence="2 7" id="KW-0378">Hydrolase</keyword>
<comment type="similarity">
    <text evidence="1 2">Belongs to the glycosyl hydrolase 31 family.</text>
</comment>
<feature type="domain" description="Glycoside hydrolase family 31 TIM barrel" evidence="3">
    <location>
        <begin position="246"/>
        <end position="574"/>
    </location>
</feature>
<dbReference type="PANTHER" id="PTHR43863">
    <property type="entry name" value="HYDROLASE, PUTATIVE (AFU_ORTHOLOGUE AFUA_1G03140)-RELATED"/>
    <property type="match status" value="1"/>
</dbReference>
<dbReference type="InterPro" id="IPR051816">
    <property type="entry name" value="Glycosyl_Hydrolase_31"/>
</dbReference>